<dbReference type="EMBL" id="CP157743">
    <property type="protein sequence ID" value="XBS19630.1"/>
    <property type="molecule type" value="Genomic_DNA"/>
</dbReference>
<gene>
    <name evidence="2" type="ORF">Q9L42_014860</name>
</gene>
<name>A0AAU7NRK8_9GAMM</name>
<accession>A0AAU7NRK8</accession>
<keyword evidence="1" id="KW-0732">Signal</keyword>
<feature type="signal peptide" evidence="1">
    <location>
        <begin position="1"/>
        <end position="34"/>
    </location>
</feature>
<dbReference type="KEGG" id="mech:Q9L42_014860"/>
<dbReference type="Proteomes" id="UP001225378">
    <property type="component" value="Chromosome"/>
</dbReference>
<evidence type="ECO:0000313" key="3">
    <source>
        <dbReference type="Proteomes" id="UP001225378"/>
    </source>
</evidence>
<sequence length="163" mass="18330">MKAYKYRFFRIKLIKPAGVALLLSLLGSITFAEADDGDYPESRIRPDWRKVSNAELDALRGGFALANGMVVDFSFEKIIYRNGVESFSSYLKLPENIPLIQNGSLNFAADLTHSMLNSVIQNNLDNQVIRTVNTINIDISNLKNINHDMAGAFRNYILPTMVK</sequence>
<reference evidence="2 3" key="1">
    <citation type="journal article" date="2024" name="Microbiology">
        <title>Methylomarinum rosea sp. nov., a novel halophilic methanotrophic bacterium from the hypersaline Lake Elton.</title>
        <authorList>
            <person name="Suleimanov R.Z."/>
            <person name="Oshkin I.Y."/>
            <person name="Danilova O.V."/>
            <person name="Suzina N.E."/>
            <person name="Dedysh S.N."/>
        </authorList>
    </citation>
    <scope>NUCLEOTIDE SEQUENCE [LARGE SCALE GENOMIC DNA]</scope>
    <source>
        <strain evidence="2 3">Ch1-1</strain>
    </source>
</reference>
<evidence type="ECO:0000313" key="2">
    <source>
        <dbReference type="EMBL" id="XBS19630.1"/>
    </source>
</evidence>
<protein>
    <submittedName>
        <fullName evidence="2">Uncharacterized protein</fullName>
    </submittedName>
</protein>
<dbReference type="AlphaFoldDB" id="A0AAU7NRK8"/>
<organism evidence="2 3">
    <name type="scientific">Methylomarinum roseum</name>
    <dbReference type="NCBI Taxonomy" id="3067653"/>
    <lineage>
        <taxon>Bacteria</taxon>
        <taxon>Pseudomonadati</taxon>
        <taxon>Pseudomonadota</taxon>
        <taxon>Gammaproteobacteria</taxon>
        <taxon>Methylococcales</taxon>
        <taxon>Methylococcaceae</taxon>
        <taxon>Methylomarinum</taxon>
    </lineage>
</organism>
<evidence type="ECO:0000256" key="1">
    <source>
        <dbReference type="SAM" id="SignalP"/>
    </source>
</evidence>
<proteinExistence type="predicted"/>
<feature type="chain" id="PRO_5043783996" evidence="1">
    <location>
        <begin position="35"/>
        <end position="163"/>
    </location>
</feature>
<keyword evidence="3" id="KW-1185">Reference proteome</keyword>
<dbReference type="RefSeq" id="WP_305907627.1">
    <property type="nucleotide sequence ID" value="NZ_CP157743.1"/>
</dbReference>